<keyword evidence="3" id="KW-1185">Reference proteome</keyword>
<evidence type="ECO:0000256" key="1">
    <source>
        <dbReference type="SAM" id="Phobius"/>
    </source>
</evidence>
<dbReference type="RefSeq" id="WP_058291201.1">
    <property type="nucleotide sequence ID" value="NZ_CYSD01000042.1"/>
</dbReference>
<organism evidence="2 3">
    <name type="scientific">Tritonibacter multivorans</name>
    <dbReference type="NCBI Taxonomy" id="928856"/>
    <lineage>
        <taxon>Bacteria</taxon>
        <taxon>Pseudomonadati</taxon>
        <taxon>Pseudomonadota</taxon>
        <taxon>Alphaproteobacteria</taxon>
        <taxon>Rhodobacterales</taxon>
        <taxon>Paracoccaceae</taxon>
        <taxon>Tritonibacter</taxon>
    </lineage>
</organism>
<proteinExistence type="predicted"/>
<dbReference type="AlphaFoldDB" id="A0A0P1GGJ1"/>
<sequence>MDWTRQLDGYCERLAPGIWAEPLNAVTNLAFLGAALLMWRRGVGLGPARLLCGWVFAIGVGSFLFHTFATPWAALADVVPIFAFVVTYIVLVNRDLFGMPTLWSSVLTAVALPAAALIIPVIQWVPILHVSAGYMPVLFLIVVYAGIFARQGRGDVAWGFAIGAGILFVSLWARSLDMPLCEVLPTGSHLLWHCLNGLMLGWMIEVYIRAMRAKKAAQRSSGALWS</sequence>
<keyword evidence="1" id="KW-1133">Transmembrane helix</keyword>
<feature type="transmembrane region" description="Helical" evidence="1">
    <location>
        <begin position="22"/>
        <end position="39"/>
    </location>
</feature>
<reference evidence="2 3" key="1">
    <citation type="submission" date="2015-09" db="EMBL/GenBank/DDBJ databases">
        <authorList>
            <consortium name="Swine Surveillance"/>
        </authorList>
    </citation>
    <scope>NUCLEOTIDE SEQUENCE [LARGE SCALE GENOMIC DNA]</scope>
    <source>
        <strain evidence="2 3">CECT 7557</strain>
    </source>
</reference>
<feature type="transmembrane region" description="Helical" evidence="1">
    <location>
        <begin position="74"/>
        <end position="91"/>
    </location>
</feature>
<feature type="transmembrane region" description="Helical" evidence="1">
    <location>
        <begin position="190"/>
        <end position="208"/>
    </location>
</feature>
<gene>
    <name evidence="2" type="ORF">TRM7557_03187</name>
</gene>
<feature type="transmembrane region" description="Helical" evidence="1">
    <location>
        <begin position="103"/>
        <end position="125"/>
    </location>
</feature>
<name>A0A0P1GGJ1_9RHOB</name>
<dbReference type="OrthoDB" id="277121at2"/>
<keyword evidence="1" id="KW-0812">Transmembrane</keyword>
<feature type="transmembrane region" description="Helical" evidence="1">
    <location>
        <begin position="156"/>
        <end position="175"/>
    </location>
</feature>
<feature type="transmembrane region" description="Helical" evidence="1">
    <location>
        <begin position="131"/>
        <end position="149"/>
    </location>
</feature>
<accession>A0A0P1GGJ1</accession>
<feature type="transmembrane region" description="Helical" evidence="1">
    <location>
        <begin position="51"/>
        <end position="68"/>
    </location>
</feature>
<keyword evidence="1" id="KW-0472">Membrane</keyword>
<evidence type="ECO:0000313" key="3">
    <source>
        <dbReference type="Proteomes" id="UP000052022"/>
    </source>
</evidence>
<dbReference type="STRING" id="928856.SAMN04488049_10222"/>
<evidence type="ECO:0008006" key="4">
    <source>
        <dbReference type="Google" id="ProtNLM"/>
    </source>
</evidence>
<dbReference type="Proteomes" id="UP000052022">
    <property type="component" value="Unassembled WGS sequence"/>
</dbReference>
<dbReference type="EMBL" id="CYSD01000042">
    <property type="protein sequence ID" value="CUH81031.1"/>
    <property type="molecule type" value="Genomic_DNA"/>
</dbReference>
<protein>
    <recommendedName>
        <fullName evidence="4">Ceramidase</fullName>
    </recommendedName>
</protein>
<evidence type="ECO:0000313" key="2">
    <source>
        <dbReference type="EMBL" id="CUH81031.1"/>
    </source>
</evidence>